<comment type="caution">
    <text evidence="1">The sequence shown here is derived from an EMBL/GenBank/DDBJ whole genome shotgun (WGS) entry which is preliminary data.</text>
</comment>
<name>A0A928YPY1_9SPHI</name>
<sequence length="590" mass="62431">MQNEIIDDGTRLVLTIEGIEDEGQATIDKDASTSVHPHFSKQTMALADEASVESFGEFNAVTSLQQDFYSNNQSELTKVSAVRPGNLNNVAKQAAVTALTTGVKYRVLVYDNSSSSTVPVSSTLGTAGTALNIPVEKGKNYYWVVYSFNDDTDPGTPSDGLLPTDQRDLLHAVGIPITIPGTVGDGQEIKVPLKIRLRHKLSRIKVEVTAANYPGIITAISANLGANNYFRAGTLDLKTGGLTANSTNTVMPSTAITFNPVTNNAVKTATYYTMPVTSLANFQVRINSMTISTTGGPKSFSTARTFTWPMIANSESSSYTARVDFKPLPNPVNFKILSVGSAPYAIMDHPYSGIYHALKSASNFGPTGIIPTLNTDWALTSRPGVAGELTDLNTGSYKLLYVGYAYILTTAEATAITTFLNNGGTVIYAVENPGSAGEASLLSTYAGTTSYTSWGLLANTTTNAVLNGKFGDARSKQVGNDAGAGFVITSPNLSLIDVLATNSTNAAQVAMFKSKTRKFYWVGDGGFDVYNSSYNVPGSANGANSFPFLLTSTGAPYIGAWYTPTPGTPTSVANSTVLMNIIGQALLDAQ</sequence>
<proteinExistence type="predicted"/>
<dbReference type="Proteomes" id="UP000616201">
    <property type="component" value="Unassembled WGS sequence"/>
</dbReference>
<protein>
    <submittedName>
        <fullName evidence="1">Uncharacterized protein</fullName>
    </submittedName>
</protein>
<reference evidence="1" key="1">
    <citation type="submission" date="2018-02" db="EMBL/GenBank/DDBJ databases">
        <authorList>
            <person name="Vasarhelyi B.M."/>
            <person name="Deshmukh S."/>
            <person name="Balint B."/>
            <person name="Kukolya J."/>
        </authorList>
    </citation>
    <scope>NUCLEOTIDE SEQUENCE</scope>
    <source>
        <strain evidence="1">KB22</strain>
    </source>
</reference>
<keyword evidence="2" id="KW-1185">Reference proteome</keyword>
<evidence type="ECO:0000313" key="2">
    <source>
        <dbReference type="Proteomes" id="UP000616201"/>
    </source>
</evidence>
<evidence type="ECO:0000313" key="1">
    <source>
        <dbReference type="EMBL" id="MBE8712380.1"/>
    </source>
</evidence>
<dbReference type="AlphaFoldDB" id="A0A928YPY1"/>
<accession>A0A928YPY1</accession>
<organism evidence="1 2">
    <name type="scientific">Sphingobacterium hungaricum</name>
    <dbReference type="NCBI Taxonomy" id="2082723"/>
    <lineage>
        <taxon>Bacteria</taxon>
        <taxon>Pseudomonadati</taxon>
        <taxon>Bacteroidota</taxon>
        <taxon>Sphingobacteriia</taxon>
        <taxon>Sphingobacteriales</taxon>
        <taxon>Sphingobacteriaceae</taxon>
        <taxon>Sphingobacterium</taxon>
    </lineage>
</organism>
<dbReference type="EMBL" id="PRDK01000001">
    <property type="protein sequence ID" value="MBE8712380.1"/>
    <property type="molecule type" value="Genomic_DNA"/>
</dbReference>
<gene>
    <name evidence="1" type="ORF">C4F49_01620</name>
</gene>